<feature type="compositionally biased region" description="Basic and acidic residues" evidence="1">
    <location>
        <begin position="962"/>
        <end position="972"/>
    </location>
</feature>
<accession>A0A1I7UCC4</accession>
<feature type="compositionally biased region" description="Basic and acidic residues" evidence="1">
    <location>
        <begin position="10"/>
        <end position="19"/>
    </location>
</feature>
<proteinExistence type="predicted"/>
<dbReference type="eggNOG" id="ENOG502TFUF">
    <property type="taxonomic scope" value="Eukaryota"/>
</dbReference>
<feature type="region of interest" description="Disordered" evidence="1">
    <location>
        <begin position="200"/>
        <end position="294"/>
    </location>
</feature>
<keyword evidence="2" id="KW-1185">Reference proteome</keyword>
<sequence length="1316" mass="150577">MGHSQSYDLRNPENGEKVPVKGVRRVSKEHQADLPFSTENTDPVNIREEELRERIRREQLKTREEELNTLRIKQHEQRESIIDAYRPSQNSPQAVHYKEFNHYDSLKHRSPADPNKYQVLKRRAEVNEGLRLTSPNATPRYDQVPIDPSPQASIRQVREVPVGHSEYPRRSSVFNGRVSPLPLQEEVDPHPMPRYIPPMSPRYERIPEGTHYQKTTTTTTYNIYRSASVPRFDDPPPPPSPKLSKTYSRASKLSKYEESSRSPRPVSMYSKFPENPRYDAVPPSPKPSSTYSKASKIHNIPVRYSKGTEYSESHYNPSGYITYSRASKLPKYDEVPRSTLYSGSSNSSKYEEIPRSPSLHSLRVPTYDEVPYQKSPRSVTPIYIPPNEKPSSRVRIIPVQTSPPVPKPPIHLTPLQQEISPTPLNHSIRPRTHHIPIETESRSESPAIVIIPFSASSSVTSSPRETPIYRTLVKPPRPSKTLEEIPSQDGSRQRSRSMDKITITSIYRTPSVVKKPQNDAVPSPRKVEKLHVTKRENEVPWVPLSQCIVRRIYDTPPSEEEDDDVSDIVIIPFSKQPSPPRSVKSKTPPLQRQDDVPRTPLIRSPLYSRPPSPITRTIIVPSSTRPPQTPPRTPSPKIHLTRLEKEVPRVPLERYVNRKRVNSSPPSPTIPKKQIPIEKRSPSVIYLTRLHPEVPRVPLDDYVAQPRSPVYSNTPSPTPTVISIPRTPSPPVPPPKIYLTRLQPEVPKCPLDDHVAKPIRGSPTYSNRSSPIPRAGGTPPPPTTVHRTRRVSDIRKTPLGHYVNSEPLQKNDSPSPVRKSSEMYETPLEQHLRSTPIEHYVRKEPIHRHPSSDNPQFVPSSPRIQQTPFEQDLRKTPLNHYVNRESSRPESIRSVDTKSKRTPPPYIYMHPSYHSIRENDVRETPLGHYVRTDPIYSIPPSERTVSNRSTPIPMPYSSPHQTRLENEIRKTPMDNYVRRSPYYSSPPLEDEPTGYRSVVSSSRSSPRMPPKMHLTRRHSEVPYYPITRFVRSPTPSAVKNNSLSKEKPYSSLDHYPKNYTRLPEKDPVTPPQKVVSRTPISSQRPRDSSSRTTRPPSSTSSIGYHPLNKSTQTPSATYRSRPSRSRSATVISIYSTPIEDVPPHVSELHAEKRMIVGIDDMEKPENITYVTVATSPIHDSAEPLHRHPEVGRHPVYVIPSQSSYETKPQYTRRSSEDLNKVIPPRKCEVEHCTHVEVTDDTPIVARRRISQESNKDKENRLTIFVDENDMENVVEIAHENEGDRKRCFEETLHYDSYMPTLSLARRPIVSFYDKLH</sequence>
<evidence type="ECO:0000313" key="3">
    <source>
        <dbReference type="WBParaSite" id="Csp11.Scaffold629.g7903.t1"/>
    </source>
</evidence>
<feature type="region of interest" description="Disordered" evidence="1">
    <location>
        <begin position="883"/>
        <end position="911"/>
    </location>
</feature>
<feature type="compositionally biased region" description="Low complexity" evidence="1">
    <location>
        <begin position="1090"/>
        <end position="1101"/>
    </location>
</feature>
<name>A0A1I7UCC4_9PELO</name>
<feature type="region of interest" description="Disordered" evidence="1">
    <location>
        <begin position="932"/>
        <end position="1019"/>
    </location>
</feature>
<evidence type="ECO:0000313" key="2">
    <source>
        <dbReference type="Proteomes" id="UP000095282"/>
    </source>
</evidence>
<feature type="region of interest" description="Disordered" evidence="1">
    <location>
        <begin position="752"/>
        <end position="788"/>
    </location>
</feature>
<protein>
    <submittedName>
        <fullName evidence="3">CCDC50_N domain-containing protein</fullName>
    </submittedName>
</protein>
<reference evidence="3" key="1">
    <citation type="submission" date="2016-11" db="UniProtKB">
        <authorList>
            <consortium name="WormBaseParasite"/>
        </authorList>
    </citation>
    <scope>IDENTIFICATION</scope>
</reference>
<feature type="compositionally biased region" description="Polar residues" evidence="1">
    <location>
        <begin position="339"/>
        <end position="348"/>
    </location>
</feature>
<feature type="region of interest" description="Disordered" evidence="1">
    <location>
        <begin position="337"/>
        <end position="356"/>
    </location>
</feature>
<feature type="compositionally biased region" description="Low complexity" evidence="1">
    <location>
        <begin position="996"/>
        <end position="1005"/>
    </location>
</feature>
<evidence type="ECO:0000256" key="1">
    <source>
        <dbReference type="SAM" id="MobiDB-lite"/>
    </source>
</evidence>
<dbReference type="Proteomes" id="UP000095282">
    <property type="component" value="Unplaced"/>
</dbReference>
<feature type="region of interest" description="Disordered" evidence="1">
    <location>
        <begin position="1"/>
        <end position="45"/>
    </location>
</feature>
<feature type="region of interest" description="Disordered" evidence="1">
    <location>
        <begin position="572"/>
        <end position="637"/>
    </location>
</feature>
<feature type="region of interest" description="Disordered" evidence="1">
    <location>
        <begin position="1032"/>
        <end position="1126"/>
    </location>
</feature>
<feature type="compositionally biased region" description="Basic and acidic residues" evidence="1">
    <location>
        <begin position="883"/>
        <end position="899"/>
    </location>
</feature>
<organism evidence="2 3">
    <name type="scientific">Caenorhabditis tropicalis</name>
    <dbReference type="NCBI Taxonomy" id="1561998"/>
    <lineage>
        <taxon>Eukaryota</taxon>
        <taxon>Metazoa</taxon>
        <taxon>Ecdysozoa</taxon>
        <taxon>Nematoda</taxon>
        <taxon>Chromadorea</taxon>
        <taxon>Rhabditida</taxon>
        <taxon>Rhabditina</taxon>
        <taxon>Rhabditomorpha</taxon>
        <taxon>Rhabditoidea</taxon>
        <taxon>Rhabditidae</taxon>
        <taxon>Peloderinae</taxon>
        <taxon>Caenorhabditis</taxon>
    </lineage>
</organism>
<feature type="region of interest" description="Disordered" evidence="1">
    <location>
        <begin position="801"/>
        <end position="834"/>
    </location>
</feature>
<feature type="compositionally biased region" description="Polar residues" evidence="1">
    <location>
        <begin position="1108"/>
        <end position="1126"/>
    </location>
</feature>
<feature type="region of interest" description="Disordered" evidence="1">
    <location>
        <begin position="469"/>
        <end position="504"/>
    </location>
</feature>
<feature type="region of interest" description="Disordered" evidence="1">
    <location>
        <begin position="708"/>
        <end position="732"/>
    </location>
</feature>
<dbReference type="WBParaSite" id="Csp11.Scaffold629.g7903.t1">
    <property type="protein sequence ID" value="Csp11.Scaffold629.g7903.t1"/>
    <property type="gene ID" value="Csp11.Scaffold629.g7903"/>
</dbReference>
<feature type="compositionally biased region" description="Polar residues" evidence="1">
    <location>
        <begin position="1033"/>
        <end position="1043"/>
    </location>
</feature>